<feature type="chain" id="PRO_5014634365" evidence="1">
    <location>
        <begin position="21"/>
        <end position="128"/>
    </location>
</feature>
<evidence type="ECO:0000313" key="3">
    <source>
        <dbReference type="Proteomes" id="UP000231484"/>
    </source>
</evidence>
<sequence>MKKLILTTATCLIAATFASAKDFNWEQIAHTPDGFILYADNNFYEGQDFAWIIIKEPKPFETPNGNSADSTMLKVHIDCQKNLMKMADTAYLKNNKVIETDNDVKENAYKKIKADTMFSVIADWYCSS</sequence>
<name>A0A2N9XIW4_9NEIS</name>
<dbReference type="AlphaFoldDB" id="A0A2N9XIW4"/>
<evidence type="ECO:0000256" key="1">
    <source>
        <dbReference type="SAM" id="SignalP"/>
    </source>
</evidence>
<dbReference type="EMBL" id="MEIQ01000053">
    <property type="protein sequence ID" value="PIT48269.1"/>
    <property type="molecule type" value="Genomic_DNA"/>
</dbReference>
<gene>
    <name evidence="2" type="ORF">BHC48_11135</name>
</gene>
<dbReference type="Proteomes" id="UP000231484">
    <property type="component" value="Unassembled WGS sequence"/>
</dbReference>
<feature type="signal peptide" evidence="1">
    <location>
        <begin position="1"/>
        <end position="20"/>
    </location>
</feature>
<protein>
    <submittedName>
        <fullName evidence="2">Uncharacterized protein</fullName>
    </submittedName>
</protein>
<proteinExistence type="predicted"/>
<comment type="caution">
    <text evidence="2">The sequence shown here is derived from an EMBL/GenBank/DDBJ whole genome shotgun (WGS) entry which is preliminary data.</text>
</comment>
<evidence type="ECO:0000313" key="2">
    <source>
        <dbReference type="EMBL" id="PIT48269.1"/>
    </source>
</evidence>
<organism evidence="2 3">
    <name type="scientific">Snodgrassella alvi</name>
    <dbReference type="NCBI Taxonomy" id="1196083"/>
    <lineage>
        <taxon>Bacteria</taxon>
        <taxon>Pseudomonadati</taxon>
        <taxon>Pseudomonadota</taxon>
        <taxon>Betaproteobacteria</taxon>
        <taxon>Neisseriales</taxon>
        <taxon>Neisseriaceae</taxon>
        <taxon>Snodgrassella</taxon>
    </lineage>
</organism>
<accession>A0A2N9XIW4</accession>
<keyword evidence="1" id="KW-0732">Signal</keyword>
<reference evidence="2 3" key="1">
    <citation type="journal article" date="2017" name="MBio">
        <title>Type VI secretion-mediated competition in the bee gut microbiome.</title>
        <authorList>
            <person name="Steele M.I."/>
            <person name="Kwong W.K."/>
            <person name="Powell J.E."/>
            <person name="Whiteley M."/>
            <person name="Moran N.A."/>
        </authorList>
    </citation>
    <scope>NUCLEOTIDE SEQUENCE [LARGE SCALE GENOMIC DNA]</scope>
    <source>
        <strain evidence="2 3">Occ4-2</strain>
    </source>
</reference>